<dbReference type="SUPFAM" id="SSF53335">
    <property type="entry name" value="S-adenosyl-L-methionine-dependent methyltransferases"/>
    <property type="match status" value="1"/>
</dbReference>
<dbReference type="RefSeq" id="WP_353399580.1">
    <property type="nucleotide sequence ID" value="NZ_BAABWU010000007.1"/>
</dbReference>
<reference evidence="1 2" key="1">
    <citation type="submission" date="2024-04" db="EMBL/GenBank/DDBJ databases">
        <title>Draft genome sequence of Pseudophaeobacter arcticus NBRC 116598.</title>
        <authorList>
            <person name="Miyakawa T."/>
            <person name="Kusuya Y."/>
            <person name="Miura T."/>
        </authorList>
    </citation>
    <scope>NUCLEOTIDE SEQUENCE [LARGE SCALE GENOMIC DNA]</scope>
    <source>
        <strain evidence="1 2">SU-CL00105</strain>
    </source>
</reference>
<name>A0ABQ0AL54_9RHOB</name>
<evidence type="ECO:0000313" key="1">
    <source>
        <dbReference type="EMBL" id="GAA6196582.1"/>
    </source>
</evidence>
<comment type="caution">
    <text evidence="1">The sequence shown here is derived from an EMBL/GenBank/DDBJ whole genome shotgun (WGS) entry which is preliminary data.</text>
</comment>
<dbReference type="Proteomes" id="UP001441944">
    <property type="component" value="Unassembled WGS sequence"/>
</dbReference>
<keyword evidence="2" id="KW-1185">Reference proteome</keyword>
<organism evidence="1 2">
    <name type="scientific">Pseudophaeobacter arcticus</name>
    <dbReference type="NCBI Taxonomy" id="385492"/>
    <lineage>
        <taxon>Bacteria</taxon>
        <taxon>Pseudomonadati</taxon>
        <taxon>Pseudomonadota</taxon>
        <taxon>Alphaproteobacteria</taxon>
        <taxon>Rhodobacterales</taxon>
        <taxon>Paracoccaceae</taxon>
        <taxon>Pseudophaeobacter</taxon>
    </lineage>
</organism>
<proteinExistence type="predicted"/>
<dbReference type="InterPro" id="IPR029063">
    <property type="entry name" value="SAM-dependent_MTases_sf"/>
</dbReference>
<gene>
    <name evidence="1" type="ORF">NBRC116598_20260</name>
</gene>
<evidence type="ECO:0008006" key="3">
    <source>
        <dbReference type="Google" id="ProtNLM"/>
    </source>
</evidence>
<dbReference type="EMBL" id="BAABWU010000007">
    <property type="protein sequence ID" value="GAA6196582.1"/>
    <property type="molecule type" value="Genomic_DNA"/>
</dbReference>
<accession>A0ABQ0AL54</accession>
<evidence type="ECO:0000313" key="2">
    <source>
        <dbReference type="Proteomes" id="UP001441944"/>
    </source>
</evidence>
<sequence length="247" mass="28290">MAAPEAPVEDSHPAEVAELLPLGELDRLAIAAETDKSSKRHDYMRFYEYLLTPYKEKSFSMLELGVGLPSRRAPSLRTWKSFFPKARIIGVDIKGISKSFEEERIHIEIGDAAKPRFLKRVFRTYQPSVILDDASHFWSHQIIGFQTLFPMLPPGGVYIVEDVHTSFLAKEEGAQYADHEESFWSYFSRLQAALVCAQRHGPELSLQESRLVAWIDSISISRRTVAIVKRQKMRRREVVQTNPEPES</sequence>
<dbReference type="Gene3D" id="3.40.50.150">
    <property type="entry name" value="Vaccinia Virus protein VP39"/>
    <property type="match status" value="1"/>
</dbReference>
<protein>
    <recommendedName>
        <fullName evidence="3">Methyltransferase domain-containing protein</fullName>
    </recommendedName>
</protein>